<dbReference type="Proteomes" id="UP000324800">
    <property type="component" value="Unassembled WGS sequence"/>
</dbReference>
<evidence type="ECO:0000256" key="1">
    <source>
        <dbReference type="SAM" id="MobiDB-lite"/>
    </source>
</evidence>
<proteinExistence type="predicted"/>
<dbReference type="InterPro" id="IPR052994">
    <property type="entry name" value="Tiny_macrocysts_regulators"/>
</dbReference>
<dbReference type="InterPro" id="IPR057352">
    <property type="entry name" value="TPR_TmcB/C"/>
</dbReference>
<feature type="transmembrane region" description="Helical" evidence="2">
    <location>
        <begin position="152"/>
        <end position="171"/>
    </location>
</feature>
<feature type="transmembrane region" description="Helical" evidence="2">
    <location>
        <begin position="106"/>
        <end position="129"/>
    </location>
</feature>
<dbReference type="OrthoDB" id="60033at2759"/>
<feature type="transmembrane region" description="Helical" evidence="2">
    <location>
        <begin position="241"/>
        <end position="262"/>
    </location>
</feature>
<feature type="transmembrane region" description="Helical" evidence="2">
    <location>
        <begin position="54"/>
        <end position="72"/>
    </location>
</feature>
<comment type="caution">
    <text evidence="4">The sequence shown here is derived from an EMBL/GenBank/DDBJ whole genome shotgun (WGS) entry which is preliminary data.</text>
</comment>
<feature type="compositionally biased region" description="Basic residues" evidence="1">
    <location>
        <begin position="531"/>
        <end position="542"/>
    </location>
</feature>
<keyword evidence="2" id="KW-1133">Transmembrane helix</keyword>
<gene>
    <name evidence="4" type="ORF">EZS28_021901</name>
</gene>
<accession>A0A5J4VJ04</accession>
<feature type="transmembrane region" description="Helical" evidence="2">
    <location>
        <begin position="84"/>
        <end position="100"/>
    </location>
</feature>
<organism evidence="4 5">
    <name type="scientific">Streblomastix strix</name>
    <dbReference type="NCBI Taxonomy" id="222440"/>
    <lineage>
        <taxon>Eukaryota</taxon>
        <taxon>Metamonada</taxon>
        <taxon>Preaxostyla</taxon>
        <taxon>Oxymonadida</taxon>
        <taxon>Streblomastigidae</taxon>
        <taxon>Streblomastix</taxon>
    </lineage>
</organism>
<protein>
    <recommendedName>
        <fullName evidence="3">TmcB/TmcC TPR repeats domain-containing protein</fullName>
    </recommendedName>
</protein>
<evidence type="ECO:0000256" key="2">
    <source>
        <dbReference type="SAM" id="Phobius"/>
    </source>
</evidence>
<feature type="region of interest" description="Disordered" evidence="1">
    <location>
        <begin position="500"/>
        <end position="545"/>
    </location>
</feature>
<keyword evidence="2" id="KW-0472">Membrane</keyword>
<reference evidence="4 5" key="1">
    <citation type="submission" date="2019-03" db="EMBL/GenBank/DDBJ databases">
        <title>Single cell metagenomics reveals metabolic interactions within the superorganism composed of flagellate Streblomastix strix and complex community of Bacteroidetes bacteria on its surface.</title>
        <authorList>
            <person name="Treitli S.C."/>
            <person name="Kolisko M."/>
            <person name="Husnik F."/>
            <person name="Keeling P."/>
            <person name="Hampl V."/>
        </authorList>
    </citation>
    <scope>NUCLEOTIDE SEQUENCE [LARGE SCALE GENOMIC DNA]</scope>
    <source>
        <strain evidence="4">ST1C</strain>
    </source>
</reference>
<feature type="transmembrane region" description="Helical" evidence="2">
    <location>
        <begin position="177"/>
        <end position="196"/>
    </location>
</feature>
<feature type="domain" description="TmcB/TmcC TPR repeats" evidence="3">
    <location>
        <begin position="395"/>
        <end position="495"/>
    </location>
</feature>
<sequence>MDLSNSRYQIVLSEDKDSNINSIEKQASHWEEIFSDFFFPLYYQPKHKNKNKQYQLILWFLSLLELLSLSFFRIDIGSNKQSIVSFYIGFVDLSSLGLVIGQGAEFLAIVLMVIVTAVAVFQGIAAVLYRQIITTQPWHDPRHGGLFACRTGIFNTLQAVLLFGVVFAMRMLFYWPFWRGLVTTGTSLLIIIYIWYFQPYYVNLSNLLTCISWTIFGCIRMCAEIGYAIEASSNSIFPQIMFLIIGFIIGVILSGVVCWLITKRRREIIPLSLKGYPLFKQCQQKIRNVMMVDLKIRFLQESKYRTQDYIQYADQIFTRGLDKFKSNAQLHFEYGVFLSSYLKNKKKEQAVHKASRRLNPGFPLRFVLHCKSKEEAEGDSAEQDSGIGSEMNSSTFQVMFSQAVTQHAAAKESLKNLFEETMKKSPNYSNLPELLTKIVDSESESRKYYEILLTQHPRNIIVIRGLAQLMIDIYNQDDDAETLFQRADYFEQEMSVVQHHQQRFDQSQQSNGVEQVIQETENRSQISHQSSKSRRRNHKRRKNSDISQIMAEITKGSQQNGSNDDIKSLNRLLLALILFAHIIALSTIVINCIIYDILAANYIAQVKNMEKICETAGIIARAPSLTLLVLHHEFRYQFKFTPHSDGLAEMTLPMTELLELHKQIGIQINTIVANIYSLTNNVDQWEENSIHNYLFRMGDGPTPTQNLKMYIEHMEVREVNLLRSLTQIAQKATQISETKDTGDGKQIKAFTQYHNDAMYIIFNSLLPILNGVKKAMVLCWKETTKVTTSIIIVVTVVVVGLTDLEINVDQKIN</sequence>
<dbReference type="Gene3D" id="1.25.40.10">
    <property type="entry name" value="Tetratricopeptide repeat domain"/>
    <property type="match status" value="1"/>
</dbReference>
<dbReference type="InterPro" id="IPR011990">
    <property type="entry name" value="TPR-like_helical_dom_sf"/>
</dbReference>
<feature type="compositionally biased region" description="Polar residues" evidence="1">
    <location>
        <begin position="511"/>
        <end position="526"/>
    </location>
</feature>
<feature type="transmembrane region" description="Helical" evidence="2">
    <location>
        <begin position="572"/>
        <end position="598"/>
    </location>
</feature>
<dbReference type="AlphaFoldDB" id="A0A5J4VJ04"/>
<keyword evidence="2" id="KW-0812">Transmembrane</keyword>
<dbReference type="EMBL" id="SNRW01006711">
    <property type="protein sequence ID" value="KAA6382571.1"/>
    <property type="molecule type" value="Genomic_DNA"/>
</dbReference>
<dbReference type="PANTHER" id="PTHR31600">
    <property type="entry name" value="TINY MACROCYSTS PROTEIN B-RELATED"/>
    <property type="match status" value="1"/>
</dbReference>
<evidence type="ECO:0000313" key="4">
    <source>
        <dbReference type="EMBL" id="KAA6382571.1"/>
    </source>
</evidence>
<evidence type="ECO:0000259" key="3">
    <source>
        <dbReference type="Pfam" id="PF25474"/>
    </source>
</evidence>
<evidence type="ECO:0000313" key="5">
    <source>
        <dbReference type="Proteomes" id="UP000324800"/>
    </source>
</evidence>
<dbReference type="PANTHER" id="PTHR31600:SF2">
    <property type="entry name" value="GAMETE ENRICHED GENE 10 PROTEIN-RELATED"/>
    <property type="match status" value="1"/>
</dbReference>
<name>A0A5J4VJ04_9EUKA</name>
<dbReference type="Pfam" id="PF25474">
    <property type="entry name" value="TPR_TmcB"/>
    <property type="match status" value="1"/>
</dbReference>